<name>A8Q6L5_MALGO</name>
<evidence type="ECO:0000313" key="1">
    <source>
        <dbReference type="EMBL" id="EDP42801.1"/>
    </source>
</evidence>
<dbReference type="KEGG" id="mgl:MGL_3001"/>
<gene>
    <name evidence="1" type="ORF">MGL_3001</name>
</gene>
<dbReference type="InParanoid" id="A8Q6L5"/>
<dbReference type="RefSeq" id="XP_001730015.1">
    <property type="nucleotide sequence ID" value="XM_001729963.1"/>
</dbReference>
<dbReference type="AlphaFoldDB" id="A8Q6L5"/>
<protein>
    <submittedName>
        <fullName evidence="1">Uncharacterized protein</fullName>
    </submittedName>
</protein>
<comment type="caution">
    <text evidence="1">The sequence shown here is derived from an EMBL/GenBank/DDBJ whole genome shotgun (WGS) entry which is preliminary data.</text>
</comment>
<accession>A8Q6L5</accession>
<organism evidence="1 2">
    <name type="scientific">Malassezia globosa (strain ATCC MYA-4612 / CBS 7966)</name>
    <name type="common">Dandruff-associated fungus</name>
    <dbReference type="NCBI Taxonomy" id="425265"/>
    <lineage>
        <taxon>Eukaryota</taxon>
        <taxon>Fungi</taxon>
        <taxon>Dikarya</taxon>
        <taxon>Basidiomycota</taxon>
        <taxon>Ustilaginomycotina</taxon>
        <taxon>Malasseziomycetes</taxon>
        <taxon>Malasseziales</taxon>
        <taxon>Malasseziaceae</taxon>
        <taxon>Malassezia</taxon>
    </lineage>
</organism>
<evidence type="ECO:0000313" key="2">
    <source>
        <dbReference type="Proteomes" id="UP000008837"/>
    </source>
</evidence>
<dbReference type="OrthoDB" id="3366139at2759"/>
<dbReference type="GeneID" id="5854322"/>
<dbReference type="Proteomes" id="UP000008837">
    <property type="component" value="Unassembled WGS sequence"/>
</dbReference>
<keyword evidence="2" id="KW-1185">Reference proteome</keyword>
<dbReference type="EMBL" id="AAYY01000010">
    <property type="protein sequence ID" value="EDP42801.1"/>
    <property type="molecule type" value="Genomic_DNA"/>
</dbReference>
<sequence>MLYDIDAHAQVMGQSRARFVPVARVWIPLIACELTVPILPLHGGSDVLGMCQIQVTWLAQHRACRIKISDVHGLSSNDLNVVHWQLRLGSHTYATQPVDLHWQDPQATCMQHTWKHACCKEWPDAVVATLFAQPTRTFLTKIEAQDQRIELEALRSQVSAHAAQDLAQVMCDDEDKTESNDIRPRHGSFAGSSCRKHERHRRWEQCYGVSMRIHLQEESTWLNLQQQCIVPLQHHSRHPCSVPSWLLRDAPAHLVCVTLTKPATGTVPWTHIKRARMGNVSLVDARGKERGHDARFVPLQRVGVSTTTTSDQCLCLQLLWHRATHDVPEPRAYLDTWHATLCVDVAHDWGMPTLTFTTHVQLKWQRVQGTVPAMWDLTLCAGEHVMYTHYCVRWTPTRAHRLEDLWRVDTRTIQMPGSRLLGSSWHVRGLSLVRDYLAELIWARRLLHALWRGKPEEVPRWEPVQHGRGENNNDSFAMLRAHWRGLSAAKSEAFVGSAEIADTSVCTMRGPLTIQTDTRNDVWSQVWCELRGYVGKERFGYGC</sequence>
<dbReference type="VEuPathDB" id="FungiDB:MGL_3001"/>
<reference evidence="1 2" key="1">
    <citation type="journal article" date="2007" name="Proc. Natl. Acad. Sci. U.S.A.">
        <title>Dandruff-associated Malassezia genomes reveal convergent and divergent virulence traits shared with plant and human fungal pathogens.</title>
        <authorList>
            <person name="Xu J."/>
            <person name="Saunders C.W."/>
            <person name="Hu P."/>
            <person name="Grant R.A."/>
            <person name="Boekhout T."/>
            <person name="Kuramae E.E."/>
            <person name="Kronstad J.W."/>
            <person name="Deangelis Y.M."/>
            <person name="Reeder N.L."/>
            <person name="Johnstone K.R."/>
            <person name="Leland M."/>
            <person name="Fieno A.M."/>
            <person name="Begley W.M."/>
            <person name="Sun Y."/>
            <person name="Lacey M.P."/>
            <person name="Chaudhary T."/>
            <person name="Keough T."/>
            <person name="Chu L."/>
            <person name="Sears R."/>
            <person name="Yuan B."/>
            <person name="Dawson T.L.Jr."/>
        </authorList>
    </citation>
    <scope>NUCLEOTIDE SEQUENCE [LARGE SCALE GENOMIC DNA]</scope>
    <source>
        <strain evidence="2">ATCC MYA-4612 / CBS 7966</strain>
    </source>
</reference>
<proteinExistence type="predicted"/>